<dbReference type="InterPro" id="IPR026505">
    <property type="entry name" value="Solute_c_fam_35_mem_F3/F4"/>
</dbReference>
<dbReference type="PANTHER" id="PTHR19346">
    <property type="entry name" value="SUGAR PHOSPHATE TRANSPORTER DOMAIN-CONTAINING PROTEIN"/>
    <property type="match status" value="1"/>
</dbReference>
<feature type="transmembrane region" description="Helical" evidence="2">
    <location>
        <begin position="153"/>
        <end position="173"/>
    </location>
</feature>
<feature type="transmembrane region" description="Helical" evidence="2">
    <location>
        <begin position="241"/>
        <end position="260"/>
    </location>
</feature>
<keyword evidence="4" id="KW-1185">Reference proteome</keyword>
<sequence>MHNGRLPTHSGHSRHTSSGSATDALGAILSSALATPRRSSTPTPNKAKTRHYVIPFVVLFLIVFASATQTETASYLASYYGFDKPYFGFFVTHSTFALVFPVHFGLLVLFNRTPRTRVERAKQLLRNLRSVLADQLGTTPRWRQLARPLMAKIIPLTTLISFPAICWFVAMAFSPAMDITAIYATSAFFAYFFSLLLLGTRLTRLTLFAIAVAFAGVLVLTFAGAGKVADEGDKRTGTRRVIGDGIMVIGAILLGLYEVVYKMVLPESQGGATHAHNPADDITRYSAVAVDDDVGVESEAENDYALGTAAPQPQAHTPLLPKVSSRPASPVLGGLAGVISPVHSRTHTPAHSRSHSASHSRAASHPPTPMRAPPHIVPRLPTAFHSNFLTSLIGVATFVLFWPPLPFLHLTGWETLEAPPSWGLMAVVAVGGSIYNAGLMILIGIWGPTTSSVANLLTIGVVAVFDAVWMGHVPDLQTILGAVGIAAGFGLLLWEGEED</sequence>
<dbReference type="InterPro" id="IPR037185">
    <property type="entry name" value="EmrE-like"/>
</dbReference>
<dbReference type="RefSeq" id="XP_060456337.1">
    <property type="nucleotide sequence ID" value="XM_060599665.1"/>
</dbReference>
<keyword evidence="2" id="KW-0812">Transmembrane</keyword>
<dbReference type="SUPFAM" id="SSF103481">
    <property type="entry name" value="Multidrug resistance efflux transporter EmrE"/>
    <property type="match status" value="2"/>
</dbReference>
<feature type="transmembrane region" description="Helical" evidence="2">
    <location>
        <begin position="52"/>
        <end position="69"/>
    </location>
</feature>
<protein>
    <recommendedName>
        <fullName evidence="5">EamA domain-containing protein</fullName>
    </recommendedName>
</protein>
<dbReference type="EMBL" id="AP028214">
    <property type="protein sequence ID" value="BEI91072.1"/>
    <property type="molecule type" value="Genomic_DNA"/>
</dbReference>
<feature type="transmembrane region" description="Helical" evidence="2">
    <location>
        <begin position="380"/>
        <end position="402"/>
    </location>
</feature>
<proteinExistence type="predicted"/>
<feature type="transmembrane region" description="Helical" evidence="2">
    <location>
        <begin position="453"/>
        <end position="470"/>
    </location>
</feature>
<dbReference type="Proteomes" id="UP001233271">
    <property type="component" value="Chromosome 3"/>
</dbReference>
<accession>A0AA48L345</accession>
<evidence type="ECO:0008006" key="5">
    <source>
        <dbReference type="Google" id="ProtNLM"/>
    </source>
</evidence>
<gene>
    <name evidence="3" type="ORF">CcaverHIS019_0311420</name>
</gene>
<dbReference type="AlphaFoldDB" id="A0AA48L345"/>
<evidence type="ECO:0000313" key="4">
    <source>
        <dbReference type="Proteomes" id="UP001233271"/>
    </source>
</evidence>
<reference evidence="3" key="1">
    <citation type="journal article" date="2023" name="BMC Genomics">
        <title>Chromosome-level genome assemblies of Cutaneotrichosporon spp. (Trichosporonales, Basidiomycota) reveal imbalanced evolution between nucleotide sequences and chromosome synteny.</title>
        <authorList>
            <person name="Kobayashi Y."/>
            <person name="Kayamori A."/>
            <person name="Aoki K."/>
            <person name="Shiwa Y."/>
            <person name="Matsutani M."/>
            <person name="Fujita N."/>
            <person name="Sugita T."/>
            <person name="Iwasaki W."/>
            <person name="Tanaka N."/>
            <person name="Takashima M."/>
        </authorList>
    </citation>
    <scope>NUCLEOTIDE SEQUENCE</scope>
    <source>
        <strain evidence="3">HIS019</strain>
    </source>
</reference>
<feature type="transmembrane region" description="Helical" evidence="2">
    <location>
        <begin position="476"/>
        <end position="494"/>
    </location>
</feature>
<evidence type="ECO:0000256" key="2">
    <source>
        <dbReference type="SAM" id="Phobius"/>
    </source>
</evidence>
<feature type="region of interest" description="Disordered" evidence="1">
    <location>
        <begin position="344"/>
        <end position="373"/>
    </location>
</feature>
<evidence type="ECO:0000256" key="1">
    <source>
        <dbReference type="SAM" id="MobiDB-lite"/>
    </source>
</evidence>
<dbReference type="KEGG" id="ccac:CcaHIS019_0311420"/>
<name>A0AA48L345_9TREE</name>
<feature type="compositionally biased region" description="Basic residues" evidence="1">
    <location>
        <begin position="344"/>
        <end position="358"/>
    </location>
</feature>
<feature type="transmembrane region" description="Helical" evidence="2">
    <location>
        <begin position="205"/>
        <end position="229"/>
    </location>
</feature>
<dbReference type="PANTHER" id="PTHR19346:SF4">
    <property type="entry name" value="SUGAR PHOSPHATE TRANSPORTER DOMAIN-CONTAINING PROTEIN"/>
    <property type="match status" value="1"/>
</dbReference>
<feature type="region of interest" description="Disordered" evidence="1">
    <location>
        <begin position="1"/>
        <end position="20"/>
    </location>
</feature>
<keyword evidence="2" id="KW-0472">Membrane</keyword>
<feature type="transmembrane region" description="Helical" evidence="2">
    <location>
        <begin position="89"/>
        <end position="110"/>
    </location>
</feature>
<keyword evidence="2" id="KW-1133">Transmembrane helix</keyword>
<feature type="transmembrane region" description="Helical" evidence="2">
    <location>
        <begin position="422"/>
        <end position="446"/>
    </location>
</feature>
<evidence type="ECO:0000313" key="3">
    <source>
        <dbReference type="EMBL" id="BEI91072.1"/>
    </source>
</evidence>
<feature type="transmembrane region" description="Helical" evidence="2">
    <location>
        <begin position="179"/>
        <end position="198"/>
    </location>
</feature>
<organism evidence="3 4">
    <name type="scientific">Cutaneotrichosporon cavernicola</name>
    <dbReference type="NCBI Taxonomy" id="279322"/>
    <lineage>
        <taxon>Eukaryota</taxon>
        <taxon>Fungi</taxon>
        <taxon>Dikarya</taxon>
        <taxon>Basidiomycota</taxon>
        <taxon>Agaricomycotina</taxon>
        <taxon>Tremellomycetes</taxon>
        <taxon>Trichosporonales</taxon>
        <taxon>Trichosporonaceae</taxon>
        <taxon>Cutaneotrichosporon</taxon>
    </lineage>
</organism>
<dbReference type="GeneID" id="85494942"/>